<dbReference type="Proteomes" id="UP000034794">
    <property type="component" value="Unassembled WGS sequence"/>
</dbReference>
<feature type="domain" description="O-antigen ligase-related" evidence="6">
    <location>
        <begin position="222"/>
        <end position="375"/>
    </location>
</feature>
<sequence length="442" mass="49565">MKKLVEHTYSVLDILYKYLFAAVLIFIPLYPKFPLFTLPFTYVAIRAEDFLIVFVWFVFLMRLIVQRRITFPKISFQFGVFFFVALVSSLSAILITKNVEPLLVLLHLARRFEYMSVFFLIYWAVRDAGTRRYYLELSVLPAIGVFLYGIAQIYFGAPVISTMNAESSKGIAMFLRPGVTLNSTFAGHYDLAVYLTMILTFLVAISASATSWLRRLPALSLFIAILWLFMQAGSRISLVSLVLSVCVVCYLYRQYLLGFVFICLIFASIATSSQYISRFKSIFHFVTTRTSEVMVKPVLAAVATLSATPVNEIVPVAPPDISTSIRLNVEWPRAIRAFYKNPLLGTGYSSISLATDNDYLRALGETGILGLLSFLALLLAIGKHLLKQIKKTSGVDKIIIISAIGIFVSFLSTATFIDVFESSKIAILFWAFMGLAFSAQSK</sequence>
<dbReference type="PANTHER" id="PTHR37422">
    <property type="entry name" value="TEICHURONIC ACID BIOSYNTHESIS PROTEIN TUAE"/>
    <property type="match status" value="1"/>
</dbReference>
<name>A0A0G1RV06_9BACT</name>
<keyword evidence="3 5" id="KW-1133">Transmembrane helix</keyword>
<evidence type="ECO:0000256" key="5">
    <source>
        <dbReference type="SAM" id="Phobius"/>
    </source>
</evidence>
<evidence type="ECO:0000313" key="8">
    <source>
        <dbReference type="Proteomes" id="UP000034794"/>
    </source>
</evidence>
<protein>
    <submittedName>
        <fullName evidence="7">O-antigen polymerase</fullName>
    </submittedName>
</protein>
<gene>
    <name evidence="7" type="ORF">UX47_C0001G0091</name>
</gene>
<feature type="transmembrane region" description="Helical" evidence="5">
    <location>
        <begin position="236"/>
        <end position="252"/>
    </location>
</feature>
<feature type="transmembrane region" description="Helical" evidence="5">
    <location>
        <begin position="12"/>
        <end position="31"/>
    </location>
</feature>
<feature type="transmembrane region" description="Helical" evidence="5">
    <location>
        <begin position="137"/>
        <end position="157"/>
    </location>
</feature>
<evidence type="ECO:0000256" key="1">
    <source>
        <dbReference type="ARBA" id="ARBA00004141"/>
    </source>
</evidence>
<keyword evidence="4 5" id="KW-0472">Membrane</keyword>
<feature type="transmembrane region" description="Helical" evidence="5">
    <location>
        <begin position="43"/>
        <end position="64"/>
    </location>
</feature>
<feature type="transmembrane region" description="Helical" evidence="5">
    <location>
        <begin position="76"/>
        <end position="96"/>
    </location>
</feature>
<proteinExistence type="predicted"/>
<dbReference type="AlphaFoldDB" id="A0A0G1RV06"/>
<organism evidence="7 8">
    <name type="scientific">Candidatus Collierbacteria bacterium GW2011_GWA2_46_26</name>
    <dbReference type="NCBI Taxonomy" id="1618381"/>
    <lineage>
        <taxon>Bacteria</taxon>
        <taxon>Candidatus Collieribacteriota</taxon>
    </lineage>
</organism>
<feature type="transmembrane region" description="Helical" evidence="5">
    <location>
        <begin position="398"/>
        <end position="417"/>
    </location>
</feature>
<dbReference type="GO" id="GO:0016020">
    <property type="term" value="C:membrane"/>
    <property type="evidence" value="ECO:0007669"/>
    <property type="project" value="UniProtKB-SubCell"/>
</dbReference>
<evidence type="ECO:0000256" key="2">
    <source>
        <dbReference type="ARBA" id="ARBA00022692"/>
    </source>
</evidence>
<keyword evidence="2 5" id="KW-0812">Transmembrane</keyword>
<dbReference type="PANTHER" id="PTHR37422:SF13">
    <property type="entry name" value="LIPOPOLYSACCHARIDE BIOSYNTHESIS PROTEIN PA4999-RELATED"/>
    <property type="match status" value="1"/>
</dbReference>
<feature type="transmembrane region" description="Helical" evidence="5">
    <location>
        <begin position="423"/>
        <end position="439"/>
    </location>
</feature>
<feature type="transmembrane region" description="Helical" evidence="5">
    <location>
        <begin position="259"/>
        <end position="276"/>
    </location>
</feature>
<evidence type="ECO:0000259" key="6">
    <source>
        <dbReference type="Pfam" id="PF04932"/>
    </source>
</evidence>
<dbReference type="EMBL" id="LCMI01000001">
    <property type="protein sequence ID" value="KKU33808.1"/>
    <property type="molecule type" value="Genomic_DNA"/>
</dbReference>
<reference evidence="7 8" key="1">
    <citation type="journal article" date="2015" name="Nature">
        <title>rRNA introns, odd ribosomes, and small enigmatic genomes across a large radiation of phyla.</title>
        <authorList>
            <person name="Brown C.T."/>
            <person name="Hug L.A."/>
            <person name="Thomas B.C."/>
            <person name="Sharon I."/>
            <person name="Castelle C.J."/>
            <person name="Singh A."/>
            <person name="Wilkins M.J."/>
            <person name="Williams K.H."/>
            <person name="Banfield J.F."/>
        </authorList>
    </citation>
    <scope>NUCLEOTIDE SEQUENCE [LARGE SCALE GENOMIC DNA]</scope>
</reference>
<dbReference type="InterPro" id="IPR007016">
    <property type="entry name" value="O-antigen_ligase-rel_domated"/>
</dbReference>
<evidence type="ECO:0000313" key="7">
    <source>
        <dbReference type="EMBL" id="KKU33808.1"/>
    </source>
</evidence>
<comment type="caution">
    <text evidence="7">The sequence shown here is derived from an EMBL/GenBank/DDBJ whole genome shotgun (WGS) entry which is preliminary data.</text>
</comment>
<evidence type="ECO:0000256" key="3">
    <source>
        <dbReference type="ARBA" id="ARBA00022989"/>
    </source>
</evidence>
<accession>A0A0G1RV06</accession>
<dbReference type="Pfam" id="PF04932">
    <property type="entry name" value="Wzy_C"/>
    <property type="match status" value="1"/>
</dbReference>
<dbReference type="InterPro" id="IPR051533">
    <property type="entry name" value="WaaL-like"/>
</dbReference>
<feature type="transmembrane region" description="Helical" evidence="5">
    <location>
        <begin position="367"/>
        <end position="386"/>
    </location>
</feature>
<feature type="transmembrane region" description="Helical" evidence="5">
    <location>
        <begin position="185"/>
        <end position="205"/>
    </location>
</feature>
<evidence type="ECO:0000256" key="4">
    <source>
        <dbReference type="ARBA" id="ARBA00023136"/>
    </source>
</evidence>
<comment type="subcellular location">
    <subcellularLocation>
        <location evidence="1">Membrane</location>
        <topology evidence="1">Multi-pass membrane protein</topology>
    </subcellularLocation>
</comment>